<feature type="domain" description="Peptidase S11 D-alanyl-D-alanine carboxypeptidase A N-terminal" evidence="1">
    <location>
        <begin position="79"/>
        <end position="281"/>
    </location>
</feature>
<dbReference type="InterPro" id="IPR001967">
    <property type="entry name" value="Peptidase_S11_N"/>
</dbReference>
<dbReference type="GO" id="GO:0009002">
    <property type="term" value="F:serine-type D-Ala-D-Ala carboxypeptidase activity"/>
    <property type="evidence" value="ECO:0007669"/>
    <property type="project" value="InterPro"/>
</dbReference>
<organism evidence="2 3">
    <name type="scientific">Microcella alkalica</name>
    <dbReference type="NCBI Taxonomy" id="355930"/>
    <lineage>
        <taxon>Bacteria</taxon>
        <taxon>Bacillati</taxon>
        <taxon>Actinomycetota</taxon>
        <taxon>Actinomycetes</taxon>
        <taxon>Micrococcales</taxon>
        <taxon>Microbacteriaceae</taxon>
        <taxon>Microcella</taxon>
    </lineage>
</organism>
<protein>
    <submittedName>
        <fullName evidence="2">D-alanyl-D-alanine carboxypeptidase</fullName>
    </submittedName>
</protein>
<dbReference type="AlphaFoldDB" id="A0A839E544"/>
<name>A0A839E544_9MICO</name>
<dbReference type="RefSeq" id="WP_182489401.1">
    <property type="nucleotide sequence ID" value="NZ_BAAAOV010000002.1"/>
</dbReference>
<proteinExistence type="predicted"/>
<evidence type="ECO:0000313" key="2">
    <source>
        <dbReference type="EMBL" id="MBA8846657.1"/>
    </source>
</evidence>
<keyword evidence="2" id="KW-0121">Carboxypeptidase</keyword>
<evidence type="ECO:0000313" key="3">
    <source>
        <dbReference type="Proteomes" id="UP000585905"/>
    </source>
</evidence>
<comment type="caution">
    <text evidence="2">The sequence shown here is derived from an EMBL/GenBank/DDBJ whole genome shotgun (WGS) entry which is preliminary data.</text>
</comment>
<dbReference type="Gene3D" id="3.40.710.10">
    <property type="entry name" value="DD-peptidase/beta-lactamase superfamily"/>
    <property type="match status" value="1"/>
</dbReference>
<keyword evidence="2" id="KW-0645">Protease</keyword>
<dbReference type="SUPFAM" id="SSF56601">
    <property type="entry name" value="beta-lactamase/transpeptidase-like"/>
    <property type="match status" value="1"/>
</dbReference>
<dbReference type="GO" id="GO:0006508">
    <property type="term" value="P:proteolysis"/>
    <property type="evidence" value="ECO:0007669"/>
    <property type="project" value="InterPro"/>
</dbReference>
<keyword evidence="3" id="KW-1185">Reference proteome</keyword>
<reference evidence="2 3" key="1">
    <citation type="submission" date="2020-07" db="EMBL/GenBank/DDBJ databases">
        <title>Sequencing the genomes of 1000 actinobacteria strains.</title>
        <authorList>
            <person name="Klenk H.-P."/>
        </authorList>
    </citation>
    <scope>NUCLEOTIDE SEQUENCE [LARGE SCALE GENOMIC DNA]</scope>
    <source>
        <strain evidence="2 3">DSM 19663</strain>
    </source>
</reference>
<gene>
    <name evidence="2" type="ORF">FHX53_000221</name>
</gene>
<dbReference type="EMBL" id="JACGWX010000001">
    <property type="protein sequence ID" value="MBA8846657.1"/>
    <property type="molecule type" value="Genomic_DNA"/>
</dbReference>
<dbReference type="Pfam" id="PF00768">
    <property type="entry name" value="Peptidase_S11"/>
    <property type="match status" value="1"/>
</dbReference>
<keyword evidence="2" id="KW-0378">Hydrolase</keyword>
<accession>A0A839E544</accession>
<dbReference type="InterPro" id="IPR012338">
    <property type="entry name" value="Beta-lactam/transpept-like"/>
</dbReference>
<evidence type="ECO:0000259" key="1">
    <source>
        <dbReference type="Pfam" id="PF00768"/>
    </source>
</evidence>
<dbReference type="Proteomes" id="UP000585905">
    <property type="component" value="Unassembled WGS sequence"/>
</dbReference>
<sequence>MEPARRVARTISSLFALLLVLATVYAAGALLSPIPSLTPVERELDTAALDAGAASIVLPEGGATAVALPEGEPITGGSAEQLPIAGIAKLVLALVAIDEAELEAGRTGTTIVIDQADLQRQRGLQAGGIRIVPVGISESWTVRDLLIATVIGSGNNTAELLADAVFGSTDAYLERASDWLTENGMPDTVVVDATGLNRASVAPVRDLGVLAQLAAADPVLVDLLRERPLRANTAGFNDNAAVAPSLGVLGAANSYTDAAGVCFVMLVPVGEELVGAVMIGQPGYEAANSALQTLVPSIQSGVRPLAVVEVGDIVGELTSDWGRTVDLVAVEPASVLAFDAGEVESRLVLDERRTVLRGQSVGRLEIETPGRTQSVRVETAGAITEPGIAWRFADPLTVLDRWLD</sequence>